<dbReference type="Pfam" id="PF00440">
    <property type="entry name" value="TetR_N"/>
    <property type="match status" value="1"/>
</dbReference>
<dbReference type="EMBL" id="AZDJ01000026">
    <property type="protein sequence ID" value="KRK71750.1"/>
    <property type="molecule type" value="Genomic_DNA"/>
</dbReference>
<evidence type="ECO:0000259" key="3">
    <source>
        <dbReference type="Pfam" id="PF00440"/>
    </source>
</evidence>
<dbReference type="InterPro" id="IPR001647">
    <property type="entry name" value="HTH_TetR"/>
</dbReference>
<name>A0A0R1JK15_9LACO</name>
<dbReference type="AlphaFoldDB" id="A0A0R1JK15"/>
<keyword evidence="1" id="KW-0238">DNA-binding</keyword>
<comment type="caution">
    <text evidence="4">The sequence shown here is derived from an EMBL/GenBank/DDBJ whole genome shotgun (WGS) entry which is preliminary data.</text>
</comment>
<dbReference type="Gene3D" id="1.10.357.10">
    <property type="entry name" value="Tetracycline Repressor, domain 2"/>
    <property type="match status" value="1"/>
</dbReference>
<accession>A0A0R1JK15</accession>
<evidence type="ECO:0000256" key="2">
    <source>
        <dbReference type="SAM" id="MobiDB-lite"/>
    </source>
</evidence>
<keyword evidence="5" id="KW-1185">Reference proteome</keyword>
<dbReference type="Proteomes" id="UP000051804">
    <property type="component" value="Unassembled WGS sequence"/>
</dbReference>
<evidence type="ECO:0000313" key="4">
    <source>
        <dbReference type="EMBL" id="KRK71750.1"/>
    </source>
</evidence>
<reference evidence="4 5" key="1">
    <citation type="journal article" date="2015" name="Genome Announc.">
        <title>Expanding the biotechnology potential of lactobacilli through comparative genomics of 213 strains and associated genera.</title>
        <authorList>
            <person name="Sun Z."/>
            <person name="Harris H.M."/>
            <person name="McCann A."/>
            <person name="Guo C."/>
            <person name="Argimon S."/>
            <person name="Zhang W."/>
            <person name="Yang X."/>
            <person name="Jeffery I.B."/>
            <person name="Cooney J.C."/>
            <person name="Kagawa T.F."/>
            <person name="Liu W."/>
            <person name="Song Y."/>
            <person name="Salvetti E."/>
            <person name="Wrobel A."/>
            <person name="Rasinkangas P."/>
            <person name="Parkhill J."/>
            <person name="Rea M.C."/>
            <person name="O'Sullivan O."/>
            <person name="Ritari J."/>
            <person name="Douillard F.P."/>
            <person name="Paul Ross R."/>
            <person name="Yang R."/>
            <person name="Briner A.E."/>
            <person name="Felis G.E."/>
            <person name="de Vos W.M."/>
            <person name="Barrangou R."/>
            <person name="Klaenhammer T.R."/>
            <person name="Caufield P.W."/>
            <person name="Cui Y."/>
            <person name="Zhang H."/>
            <person name="O'Toole P.W."/>
        </authorList>
    </citation>
    <scope>NUCLEOTIDE SEQUENCE [LARGE SCALE GENOMIC DNA]</scope>
    <source>
        <strain evidence="4 5">JCM 17158</strain>
    </source>
</reference>
<dbReference type="SUPFAM" id="SSF46689">
    <property type="entry name" value="Homeodomain-like"/>
    <property type="match status" value="1"/>
</dbReference>
<protein>
    <recommendedName>
        <fullName evidence="3">HTH tetR-type domain-containing protein</fullName>
    </recommendedName>
</protein>
<evidence type="ECO:0000313" key="5">
    <source>
        <dbReference type="Proteomes" id="UP000051804"/>
    </source>
</evidence>
<feature type="region of interest" description="Disordered" evidence="2">
    <location>
        <begin position="160"/>
        <end position="209"/>
    </location>
</feature>
<dbReference type="InterPro" id="IPR009057">
    <property type="entry name" value="Homeodomain-like_sf"/>
</dbReference>
<dbReference type="PATRIC" id="fig|1291734.4.peg.2046"/>
<organism evidence="4 5">
    <name type="scientific">Lacticaseibacillus nasuensis JCM 17158</name>
    <dbReference type="NCBI Taxonomy" id="1291734"/>
    <lineage>
        <taxon>Bacteria</taxon>
        <taxon>Bacillati</taxon>
        <taxon>Bacillota</taxon>
        <taxon>Bacilli</taxon>
        <taxon>Lactobacillales</taxon>
        <taxon>Lactobacillaceae</taxon>
        <taxon>Lacticaseibacillus</taxon>
    </lineage>
</organism>
<proteinExistence type="predicted"/>
<dbReference type="GO" id="GO:0003677">
    <property type="term" value="F:DNA binding"/>
    <property type="evidence" value="ECO:0007669"/>
    <property type="project" value="UniProtKB-KW"/>
</dbReference>
<evidence type="ECO:0000256" key="1">
    <source>
        <dbReference type="ARBA" id="ARBA00023125"/>
    </source>
</evidence>
<feature type="compositionally biased region" description="Low complexity" evidence="2">
    <location>
        <begin position="176"/>
        <end position="190"/>
    </location>
</feature>
<sequence>MTRQPLAQAEIARRRTEIHQAARAVIAAAPYSATLVNQLVTKSGYDRRMIFRCYRNKEEIFGDVLREEYARWCTMSLKALLPFNEEKIRQHLIRYTTNEPRLAHLIAGLPAILAGLVSGRQAQLLNQLDALAAPAGSELDARLPFFMPGYGRRVAHGDAAGAGAGDGARRAEPRAASRGASANGGAASRVGRAHRDGPAGRLAGPGRTE</sequence>
<feature type="domain" description="HTH tetR-type" evidence="3">
    <location>
        <begin position="20"/>
        <end position="62"/>
    </location>
</feature>
<gene>
    <name evidence="4" type="ORF">FD02_GL001995</name>
</gene>